<proteinExistence type="predicted"/>
<dbReference type="Proteomes" id="UP000887574">
    <property type="component" value="Unplaced"/>
</dbReference>
<feature type="compositionally biased region" description="Polar residues" evidence="1">
    <location>
        <begin position="113"/>
        <end position="129"/>
    </location>
</feature>
<feature type="compositionally biased region" description="Low complexity" evidence="1">
    <location>
        <begin position="58"/>
        <end position="76"/>
    </location>
</feature>
<evidence type="ECO:0000313" key="2">
    <source>
        <dbReference type="Proteomes" id="UP000887574"/>
    </source>
</evidence>
<feature type="region of interest" description="Disordered" evidence="1">
    <location>
        <begin position="461"/>
        <end position="480"/>
    </location>
</feature>
<protein>
    <submittedName>
        <fullName evidence="3">GW182 middle domain-containing protein</fullName>
    </submittedName>
</protein>
<feature type="region of interest" description="Disordered" evidence="1">
    <location>
        <begin position="39"/>
        <end position="140"/>
    </location>
</feature>
<feature type="region of interest" description="Disordered" evidence="1">
    <location>
        <begin position="240"/>
        <end position="330"/>
    </location>
</feature>
<feature type="compositionally biased region" description="Polar residues" evidence="1">
    <location>
        <begin position="266"/>
        <end position="276"/>
    </location>
</feature>
<organism evidence="2 3">
    <name type="scientific">Ditylenchus dipsaci</name>
    <dbReference type="NCBI Taxonomy" id="166011"/>
    <lineage>
        <taxon>Eukaryota</taxon>
        <taxon>Metazoa</taxon>
        <taxon>Ecdysozoa</taxon>
        <taxon>Nematoda</taxon>
        <taxon>Chromadorea</taxon>
        <taxon>Rhabditida</taxon>
        <taxon>Tylenchina</taxon>
        <taxon>Tylenchomorpha</taxon>
        <taxon>Sphaerularioidea</taxon>
        <taxon>Anguinidae</taxon>
        <taxon>Anguininae</taxon>
        <taxon>Ditylenchus</taxon>
    </lineage>
</organism>
<evidence type="ECO:0000256" key="1">
    <source>
        <dbReference type="SAM" id="MobiDB-lite"/>
    </source>
</evidence>
<dbReference type="WBParaSite" id="jg11596">
    <property type="protein sequence ID" value="jg11596"/>
    <property type="gene ID" value="jg11596"/>
</dbReference>
<keyword evidence="2" id="KW-1185">Reference proteome</keyword>
<reference evidence="3" key="1">
    <citation type="submission" date="2022-11" db="UniProtKB">
        <authorList>
            <consortium name="WormBaseParasite"/>
        </authorList>
    </citation>
    <scope>IDENTIFICATION</scope>
</reference>
<name>A0A915CQM1_9BILA</name>
<feature type="compositionally biased region" description="Low complexity" evidence="1">
    <location>
        <begin position="291"/>
        <end position="309"/>
    </location>
</feature>
<feature type="compositionally biased region" description="Low complexity" evidence="1">
    <location>
        <begin position="240"/>
        <end position="265"/>
    </location>
</feature>
<sequence length="545" mass="58394">MGRSKWTTREIRRWKEAEQEQFSSAHTAVHANSSNADWATLPLTIPTPAFQAQPNETQPQAGWGEPPPAQGAQQQPTNTDIGTAASWLPPTSNSSQDGGNNGDNGLNSEMIYRQSQQQNFGHANSTSIVTKDRPDGSVTSSNNHLNPHIEQIQHAVNRKLINVAALTSPAVASNPQILLDLTKLIKRFMDKEHELTKFQQQQHQHQQSAVYKNEEERLICEINSAKSELAELQRSICSGGGSSSNIQIPSNQSNGNPSNNSLSSSTDGQSRLQQWKKTNHNDDPNKDSIGAGLQSLISASQSLSIQSGQENGSGNDWKSGALDWSPPSSGVGMDTAFGRKEDQFLALTSASSVQMTNTMSGSGPGMQQYNHFDGHDTGEYGHEGGNGAMDDGPLEFVPAKSGSGVIPTRTWRAVFKWRQNVNSQHGQGGADQRNFNAWTGGNATPYPTNNSNPASEMWNNKARSGNIPPVGGPPPSGLMSNPPNRLMGPPPSILGPAYPSGNPAGMPPGTGNRGQFGPGPGTAPINAGVYWILFQLVNINDQQSK</sequence>
<feature type="compositionally biased region" description="Low complexity" evidence="1">
    <location>
        <begin position="92"/>
        <end position="108"/>
    </location>
</feature>
<feature type="compositionally biased region" description="Gly residues" evidence="1">
    <location>
        <begin position="511"/>
        <end position="520"/>
    </location>
</feature>
<accession>A0A915CQM1</accession>
<evidence type="ECO:0000313" key="3">
    <source>
        <dbReference type="WBParaSite" id="jg11596"/>
    </source>
</evidence>
<dbReference type="AlphaFoldDB" id="A0A915CQM1"/>
<feature type="region of interest" description="Disordered" evidence="1">
    <location>
        <begin position="499"/>
        <end position="522"/>
    </location>
</feature>